<feature type="region of interest" description="Disordered" evidence="6">
    <location>
        <begin position="404"/>
        <end position="428"/>
    </location>
</feature>
<dbReference type="GO" id="GO:0003677">
    <property type="term" value="F:DNA binding"/>
    <property type="evidence" value="ECO:0007669"/>
    <property type="project" value="UniProtKB-KW"/>
</dbReference>
<keyword evidence="3" id="KW-0238">DNA-binding</keyword>
<evidence type="ECO:0000256" key="2">
    <source>
        <dbReference type="ARBA" id="ARBA00023015"/>
    </source>
</evidence>
<sequence>MSSKSITDLIEYKKALPLNVRVIRRYTLQWNPKDPPKTFFLLIDEKGNAIEARNDTKAKKIEQHISLYSCYTIDGYMVDPPQQYGKVVDQKTTIIMGDLTTFKSIPEQSIPKQYFNFAEFKDLEDRKNKHALLTDYLCRIESASAVMKRKNFNLLKMTVIDLSQEPIDITLWEKTAYKYANVLSPGKIIAITSTKVTEHKNRVQLESTPATTIDLELAIEGYTEIKKCLKSITRKPSSYYGYQTEKDIRDNLTTLAEILSRDPSSVNNQTFSCIGSIKEFHGYRNWYSRKCPVPQCHDSLRTENDYLKCKHHGKPDKAIYTYCVNATLVDATGILPIVIFDEAMTQLLGVDCEKLVVHEGFTDMKEIPPPLLSMIGQERIFHFSYKVNEDSVIQQTLPVFPGTTQQTSPAKQVTAPTNVAPPTPITKQTRKHDLSDQVTYVQSFTQSSSTALSSYTELVIKFSTNTVMADSFRLTFTTNDMYALEIPSDIAMRKFSNVAPAAPISVVFTAEQYWDVYITNVSGDLYLIKGWKDIVRQIPIKPGYDIELAFEGNTMAFLEIYYPCGCNFHSLAHATNQPIEAVPIAAHPPVTTAAPGPCFDKVVIVRDNFRLPTKLSKIGDFFDGMKINLVYENKRPKVYKLRSQMNMVTYLRFTIYGWKTFARKNQIQVNDKIRLTYRSQMKTLFISHEL</sequence>
<name>A0AAP0GRV9_9ASTR</name>
<evidence type="ECO:0000313" key="7">
    <source>
        <dbReference type="EMBL" id="KAK9060928.1"/>
    </source>
</evidence>
<dbReference type="AlphaFoldDB" id="A0AAP0GRV9"/>
<comment type="subcellular location">
    <subcellularLocation>
        <location evidence="1">Nucleus</location>
    </subcellularLocation>
</comment>
<dbReference type="PANTHER" id="PTHR47165">
    <property type="entry name" value="OS03G0429900 PROTEIN"/>
    <property type="match status" value="1"/>
</dbReference>
<dbReference type="InterPro" id="IPR012340">
    <property type="entry name" value="NA-bd_OB-fold"/>
</dbReference>
<dbReference type="InterPro" id="IPR015300">
    <property type="entry name" value="DNA-bd_pseudobarrel_sf"/>
</dbReference>
<dbReference type="SUPFAM" id="SSF50249">
    <property type="entry name" value="Nucleic acid-binding proteins"/>
    <property type="match status" value="2"/>
</dbReference>
<dbReference type="SUPFAM" id="SSF101936">
    <property type="entry name" value="DNA-binding pseudobarrel domain"/>
    <property type="match status" value="1"/>
</dbReference>
<comment type="caution">
    <text evidence="7">The sequence shown here is derived from an EMBL/GenBank/DDBJ whole genome shotgun (WGS) entry which is preliminary data.</text>
</comment>
<keyword evidence="2" id="KW-0805">Transcription regulation</keyword>
<keyword evidence="8" id="KW-1185">Reference proteome</keyword>
<accession>A0AAP0GRV9</accession>
<gene>
    <name evidence="7" type="ORF">SSX86_018108</name>
</gene>
<protein>
    <submittedName>
        <fullName evidence="7">Uncharacterized protein</fullName>
    </submittedName>
</protein>
<reference evidence="7 8" key="1">
    <citation type="submission" date="2024-04" db="EMBL/GenBank/DDBJ databases">
        <title>The reference genome of an endangered Asteraceae, Deinandra increscens subsp. villosa, native to the Central Coast of California.</title>
        <authorList>
            <person name="Guilliams M."/>
            <person name="Hasenstab-Lehman K."/>
            <person name="Meyer R."/>
            <person name="Mcevoy S."/>
        </authorList>
    </citation>
    <scope>NUCLEOTIDE SEQUENCE [LARGE SCALE GENOMIC DNA]</scope>
    <source>
        <tissue evidence="7">Leaf</tissue>
    </source>
</reference>
<evidence type="ECO:0000256" key="5">
    <source>
        <dbReference type="ARBA" id="ARBA00023242"/>
    </source>
</evidence>
<dbReference type="EMBL" id="JBCNJP010000019">
    <property type="protein sequence ID" value="KAK9060928.1"/>
    <property type="molecule type" value="Genomic_DNA"/>
</dbReference>
<proteinExistence type="predicted"/>
<evidence type="ECO:0000256" key="6">
    <source>
        <dbReference type="SAM" id="MobiDB-lite"/>
    </source>
</evidence>
<keyword evidence="4" id="KW-0804">Transcription</keyword>
<evidence type="ECO:0000256" key="1">
    <source>
        <dbReference type="ARBA" id="ARBA00004123"/>
    </source>
</evidence>
<dbReference type="Proteomes" id="UP001408789">
    <property type="component" value="Unassembled WGS sequence"/>
</dbReference>
<evidence type="ECO:0000256" key="3">
    <source>
        <dbReference type="ARBA" id="ARBA00023125"/>
    </source>
</evidence>
<evidence type="ECO:0000256" key="4">
    <source>
        <dbReference type="ARBA" id="ARBA00023163"/>
    </source>
</evidence>
<dbReference type="GO" id="GO:0005634">
    <property type="term" value="C:nucleus"/>
    <property type="evidence" value="ECO:0007669"/>
    <property type="project" value="UniProtKB-SubCell"/>
</dbReference>
<keyword evidence="5" id="KW-0539">Nucleus</keyword>
<evidence type="ECO:0000313" key="8">
    <source>
        <dbReference type="Proteomes" id="UP001408789"/>
    </source>
</evidence>
<dbReference type="PANTHER" id="PTHR47165:SF4">
    <property type="entry name" value="OS03G0429900 PROTEIN"/>
    <property type="match status" value="1"/>
</dbReference>
<dbReference type="Gene3D" id="2.40.50.140">
    <property type="entry name" value="Nucleic acid-binding proteins"/>
    <property type="match status" value="2"/>
</dbReference>
<organism evidence="7 8">
    <name type="scientific">Deinandra increscens subsp. villosa</name>
    <dbReference type="NCBI Taxonomy" id="3103831"/>
    <lineage>
        <taxon>Eukaryota</taxon>
        <taxon>Viridiplantae</taxon>
        <taxon>Streptophyta</taxon>
        <taxon>Embryophyta</taxon>
        <taxon>Tracheophyta</taxon>
        <taxon>Spermatophyta</taxon>
        <taxon>Magnoliopsida</taxon>
        <taxon>eudicotyledons</taxon>
        <taxon>Gunneridae</taxon>
        <taxon>Pentapetalae</taxon>
        <taxon>asterids</taxon>
        <taxon>campanulids</taxon>
        <taxon>Asterales</taxon>
        <taxon>Asteraceae</taxon>
        <taxon>Asteroideae</taxon>
        <taxon>Heliantheae alliance</taxon>
        <taxon>Madieae</taxon>
        <taxon>Madiinae</taxon>
        <taxon>Deinandra</taxon>
    </lineage>
</organism>